<evidence type="ECO:0000256" key="6">
    <source>
        <dbReference type="ARBA" id="ARBA00022741"/>
    </source>
</evidence>
<dbReference type="InterPro" id="IPR036097">
    <property type="entry name" value="HisK_dim/P_sf"/>
</dbReference>
<dbReference type="EC" id="2.7.13.3" evidence="3"/>
<dbReference type="Pfam" id="PF00512">
    <property type="entry name" value="HisKA"/>
    <property type="match status" value="1"/>
</dbReference>
<dbReference type="InterPro" id="IPR003660">
    <property type="entry name" value="HAMP_dom"/>
</dbReference>
<dbReference type="InterPro" id="IPR004358">
    <property type="entry name" value="Sig_transdc_His_kin-like_C"/>
</dbReference>
<feature type="transmembrane region" description="Helical" evidence="10">
    <location>
        <begin position="6"/>
        <end position="28"/>
    </location>
</feature>
<dbReference type="GO" id="GO:0000155">
    <property type="term" value="F:phosphorelay sensor kinase activity"/>
    <property type="evidence" value="ECO:0007669"/>
    <property type="project" value="InterPro"/>
</dbReference>
<dbReference type="CDD" id="cd18774">
    <property type="entry name" value="PDC2_HK_sensor"/>
    <property type="match status" value="1"/>
</dbReference>
<organism evidence="13 14">
    <name type="scientific">candidate division WOR-1 bacterium RIFOXYC2_FULL_41_25</name>
    <dbReference type="NCBI Taxonomy" id="1802586"/>
    <lineage>
        <taxon>Bacteria</taxon>
        <taxon>Bacillati</taxon>
        <taxon>Saganbacteria</taxon>
    </lineage>
</organism>
<keyword evidence="5" id="KW-0808">Transferase</keyword>
<dbReference type="SUPFAM" id="SSF158472">
    <property type="entry name" value="HAMP domain-like"/>
    <property type="match status" value="1"/>
</dbReference>
<dbReference type="GO" id="GO:0005524">
    <property type="term" value="F:ATP binding"/>
    <property type="evidence" value="ECO:0007669"/>
    <property type="project" value="UniProtKB-KW"/>
</dbReference>
<evidence type="ECO:0000256" key="9">
    <source>
        <dbReference type="ARBA" id="ARBA00023012"/>
    </source>
</evidence>
<feature type="transmembrane region" description="Helical" evidence="10">
    <location>
        <begin position="75"/>
        <end position="95"/>
    </location>
</feature>
<evidence type="ECO:0000256" key="8">
    <source>
        <dbReference type="ARBA" id="ARBA00022840"/>
    </source>
</evidence>
<feature type="transmembrane region" description="Helical" evidence="10">
    <location>
        <begin position="179"/>
        <end position="198"/>
    </location>
</feature>
<feature type="domain" description="Histidine kinase" evidence="11">
    <location>
        <begin position="495"/>
        <end position="732"/>
    </location>
</feature>
<keyword evidence="8" id="KW-0067">ATP-binding</keyword>
<gene>
    <name evidence="13" type="ORF">A2462_07010</name>
</gene>
<accession>A0A1F4TRN2</accession>
<evidence type="ECO:0000256" key="10">
    <source>
        <dbReference type="SAM" id="Phobius"/>
    </source>
</evidence>
<dbReference type="SMART" id="SM00387">
    <property type="entry name" value="HATPase_c"/>
    <property type="match status" value="1"/>
</dbReference>
<evidence type="ECO:0000313" key="14">
    <source>
        <dbReference type="Proteomes" id="UP000177309"/>
    </source>
</evidence>
<dbReference type="SUPFAM" id="SSF55874">
    <property type="entry name" value="ATPase domain of HSP90 chaperone/DNA topoisomerase II/histidine kinase"/>
    <property type="match status" value="1"/>
</dbReference>
<keyword evidence="6" id="KW-0547">Nucleotide-binding</keyword>
<dbReference type="InterPro" id="IPR003594">
    <property type="entry name" value="HATPase_dom"/>
</dbReference>
<evidence type="ECO:0000256" key="5">
    <source>
        <dbReference type="ARBA" id="ARBA00022679"/>
    </source>
</evidence>
<dbReference type="InterPro" id="IPR036890">
    <property type="entry name" value="HATPase_C_sf"/>
</dbReference>
<feature type="transmembrane region" description="Helical" evidence="10">
    <location>
        <begin position="150"/>
        <end position="167"/>
    </location>
</feature>
<evidence type="ECO:0000256" key="2">
    <source>
        <dbReference type="ARBA" id="ARBA00004370"/>
    </source>
</evidence>
<dbReference type="Gene3D" id="3.30.450.20">
    <property type="entry name" value="PAS domain"/>
    <property type="match status" value="1"/>
</dbReference>
<feature type="transmembrane region" description="Helical" evidence="10">
    <location>
        <begin position="406"/>
        <end position="425"/>
    </location>
</feature>
<dbReference type="SMART" id="SM00388">
    <property type="entry name" value="HisKA"/>
    <property type="match status" value="1"/>
</dbReference>
<evidence type="ECO:0000256" key="1">
    <source>
        <dbReference type="ARBA" id="ARBA00000085"/>
    </source>
</evidence>
<evidence type="ECO:0000256" key="4">
    <source>
        <dbReference type="ARBA" id="ARBA00022553"/>
    </source>
</evidence>
<dbReference type="Pfam" id="PF02518">
    <property type="entry name" value="HATPase_c"/>
    <property type="match status" value="1"/>
</dbReference>
<keyword evidence="7" id="KW-0418">Kinase</keyword>
<dbReference type="GO" id="GO:0016020">
    <property type="term" value="C:membrane"/>
    <property type="evidence" value="ECO:0007669"/>
    <property type="project" value="UniProtKB-SubCell"/>
</dbReference>
<dbReference type="Pfam" id="PF00672">
    <property type="entry name" value="HAMP"/>
    <property type="match status" value="1"/>
</dbReference>
<dbReference type="PROSITE" id="PS50885">
    <property type="entry name" value="HAMP"/>
    <property type="match status" value="1"/>
</dbReference>
<dbReference type="PANTHER" id="PTHR43065">
    <property type="entry name" value="SENSOR HISTIDINE KINASE"/>
    <property type="match status" value="1"/>
</dbReference>
<dbReference type="InterPro" id="IPR005467">
    <property type="entry name" value="His_kinase_dom"/>
</dbReference>
<evidence type="ECO:0000259" key="11">
    <source>
        <dbReference type="PROSITE" id="PS50109"/>
    </source>
</evidence>
<dbReference type="SMART" id="SM00304">
    <property type="entry name" value="HAMP"/>
    <property type="match status" value="1"/>
</dbReference>
<name>A0A1F4TRN2_UNCSA</name>
<sequence>MLSTLTIISIFTEIFACGFLVTGAVIFLKKYFSEKKIKSLFFSLFFLALFFNVAAGISSQLMFNLGSGLSRLILVYKSISITTVLSALFLWGFVLERFNLKKIRWSFVLLLLLAVFFIVRILNSSVNLVYREGIIEPIVDLSLYVPVKPLLAFVWILLALFSFTTSFSNQKGSNVLARYLGSSALFFLLAMFSTFLYVRFGEAGFLLASWILILLFSLACLLAELISPDSAEAASPLTFFRTRILFKLMLIFVLLIVILFETTTLATINISKTALSKEIVNSYNKQAERLVTEINKFPDQPTFADLQEIISPSNVEGKAIAFVIDSKGSLLAHPDKIRSLQHEVLGKDQAVKFLLAGQKGAGEFRDELGRLNVGAYLPVPKYNWGIVVAEPMESAYFEMRKVETSSLLFVIAGIILTALVGIFFARSIEKPIKELTVGTEAVAKGQLHWKSNIDSGDEIGRLAGAFNLMTDELRDSQARLVLSEKLSSLGTMAAGMAHEIKNPLVSLRTFTQLLIQKWDDQEFREKFASIIPQEIERINRIAESLLKFGKPMKPEHKAVDINGLLDEVLMLFESETKKNNVRVTKKLAELPPLVGDAGQLQQAFVNIIKNAIESMNDKGGELVVKSDIGEVVHLGQTSKEGKKVGDEMVWGEGDETAKPVPVIFLEISDSGEGIPEDNIRTLFDPFFTTKMTGTGMGLPITLRIIEEHNGSIKVRSAANKGTTFIITLPYGQQKED</sequence>
<comment type="caution">
    <text evidence="13">The sequence shown here is derived from an EMBL/GenBank/DDBJ whole genome shotgun (WGS) entry which is preliminary data.</text>
</comment>
<keyword evidence="4" id="KW-0597">Phosphoprotein</keyword>
<keyword evidence="9" id="KW-0902">Two-component regulatory system</keyword>
<keyword evidence="10" id="KW-1133">Transmembrane helix</keyword>
<dbReference type="SUPFAM" id="SSF47384">
    <property type="entry name" value="Homodimeric domain of signal transducing histidine kinase"/>
    <property type="match status" value="1"/>
</dbReference>
<dbReference type="PRINTS" id="PR00344">
    <property type="entry name" value="BCTRLSENSOR"/>
</dbReference>
<dbReference type="PANTHER" id="PTHR43065:SF10">
    <property type="entry name" value="PEROXIDE STRESS-ACTIVATED HISTIDINE KINASE MAK3"/>
    <property type="match status" value="1"/>
</dbReference>
<evidence type="ECO:0000256" key="7">
    <source>
        <dbReference type="ARBA" id="ARBA00022777"/>
    </source>
</evidence>
<dbReference type="Proteomes" id="UP000177309">
    <property type="component" value="Unassembled WGS sequence"/>
</dbReference>
<dbReference type="AlphaFoldDB" id="A0A1F4TRN2"/>
<comment type="subcellular location">
    <subcellularLocation>
        <location evidence="2">Membrane</location>
    </subcellularLocation>
</comment>
<keyword evidence="10" id="KW-0472">Membrane</keyword>
<feature type="transmembrane region" description="Helical" evidence="10">
    <location>
        <begin position="107"/>
        <end position="130"/>
    </location>
</feature>
<dbReference type="EMBL" id="MEUI01000003">
    <property type="protein sequence ID" value="OGC35351.1"/>
    <property type="molecule type" value="Genomic_DNA"/>
</dbReference>
<protein>
    <recommendedName>
        <fullName evidence="3">histidine kinase</fullName>
        <ecNumber evidence="3">2.7.13.3</ecNumber>
    </recommendedName>
</protein>
<dbReference type="CDD" id="cd06225">
    <property type="entry name" value="HAMP"/>
    <property type="match status" value="1"/>
</dbReference>
<feature type="domain" description="HAMP" evidence="12">
    <location>
        <begin position="426"/>
        <end position="478"/>
    </location>
</feature>
<dbReference type="Gene3D" id="1.10.287.130">
    <property type="match status" value="1"/>
</dbReference>
<dbReference type="InterPro" id="IPR003661">
    <property type="entry name" value="HisK_dim/P_dom"/>
</dbReference>
<evidence type="ECO:0000256" key="3">
    <source>
        <dbReference type="ARBA" id="ARBA00012438"/>
    </source>
</evidence>
<dbReference type="Gene3D" id="3.30.565.10">
    <property type="entry name" value="Histidine kinase-like ATPase, C-terminal domain"/>
    <property type="match status" value="1"/>
</dbReference>
<reference evidence="13 14" key="1">
    <citation type="journal article" date="2016" name="Nat. Commun.">
        <title>Thousands of microbial genomes shed light on interconnected biogeochemical processes in an aquifer system.</title>
        <authorList>
            <person name="Anantharaman K."/>
            <person name="Brown C.T."/>
            <person name="Hug L.A."/>
            <person name="Sharon I."/>
            <person name="Castelle C.J."/>
            <person name="Probst A.J."/>
            <person name="Thomas B.C."/>
            <person name="Singh A."/>
            <person name="Wilkins M.J."/>
            <person name="Karaoz U."/>
            <person name="Brodie E.L."/>
            <person name="Williams K.H."/>
            <person name="Hubbard S.S."/>
            <person name="Banfield J.F."/>
        </authorList>
    </citation>
    <scope>NUCLEOTIDE SEQUENCE [LARGE SCALE GENOMIC DNA]</scope>
</reference>
<evidence type="ECO:0000259" key="12">
    <source>
        <dbReference type="PROSITE" id="PS50885"/>
    </source>
</evidence>
<dbReference type="Gene3D" id="6.10.340.10">
    <property type="match status" value="1"/>
</dbReference>
<keyword evidence="10" id="KW-0812">Transmembrane</keyword>
<feature type="transmembrane region" description="Helical" evidence="10">
    <location>
        <begin position="40"/>
        <end position="63"/>
    </location>
</feature>
<proteinExistence type="predicted"/>
<comment type="catalytic activity">
    <reaction evidence="1">
        <text>ATP + protein L-histidine = ADP + protein N-phospho-L-histidine.</text>
        <dbReference type="EC" id="2.7.13.3"/>
    </reaction>
</comment>
<feature type="transmembrane region" description="Helical" evidence="10">
    <location>
        <begin position="204"/>
        <end position="223"/>
    </location>
</feature>
<dbReference type="PROSITE" id="PS50109">
    <property type="entry name" value="HIS_KIN"/>
    <property type="match status" value="1"/>
</dbReference>
<feature type="transmembrane region" description="Helical" evidence="10">
    <location>
        <begin position="244"/>
        <end position="268"/>
    </location>
</feature>
<evidence type="ECO:0000313" key="13">
    <source>
        <dbReference type="EMBL" id="OGC35351.1"/>
    </source>
</evidence>
<dbReference type="CDD" id="cd00082">
    <property type="entry name" value="HisKA"/>
    <property type="match status" value="1"/>
</dbReference>